<evidence type="ECO:0000313" key="2">
    <source>
        <dbReference type="Proteomes" id="UP000078541"/>
    </source>
</evidence>
<dbReference type="STRING" id="34720.A0A151K3R7"/>
<name>A0A151K3R7_9HYME</name>
<reference evidence="1 2" key="1">
    <citation type="submission" date="2016-03" db="EMBL/GenBank/DDBJ databases">
        <title>Trachymyrmex septentrionalis WGS genome.</title>
        <authorList>
            <person name="Nygaard S."/>
            <person name="Hu H."/>
            <person name="Boomsma J."/>
            <person name="Zhang G."/>
        </authorList>
    </citation>
    <scope>NUCLEOTIDE SEQUENCE [LARGE SCALE GENOMIC DNA]</scope>
    <source>
        <strain evidence="1">Tsep2-gDNA-1</strain>
        <tissue evidence="1">Whole body</tissue>
    </source>
</reference>
<proteinExistence type="predicted"/>
<gene>
    <name evidence="1" type="ORF">ALC56_04168</name>
</gene>
<protein>
    <submittedName>
        <fullName evidence="1">Uncharacterized protein</fullName>
    </submittedName>
</protein>
<dbReference type="AlphaFoldDB" id="A0A151K3R7"/>
<keyword evidence="2" id="KW-1185">Reference proteome</keyword>
<dbReference type="EMBL" id="LKEZ01013746">
    <property type="protein sequence ID" value="KYN50732.1"/>
    <property type="molecule type" value="Genomic_DNA"/>
</dbReference>
<dbReference type="Proteomes" id="UP000078541">
    <property type="component" value="Unassembled WGS sequence"/>
</dbReference>
<evidence type="ECO:0000313" key="1">
    <source>
        <dbReference type="EMBL" id="KYN50732.1"/>
    </source>
</evidence>
<organism evidence="1 2">
    <name type="scientific">Trachymyrmex septentrionalis</name>
    <dbReference type="NCBI Taxonomy" id="34720"/>
    <lineage>
        <taxon>Eukaryota</taxon>
        <taxon>Metazoa</taxon>
        <taxon>Ecdysozoa</taxon>
        <taxon>Arthropoda</taxon>
        <taxon>Hexapoda</taxon>
        <taxon>Insecta</taxon>
        <taxon>Pterygota</taxon>
        <taxon>Neoptera</taxon>
        <taxon>Endopterygota</taxon>
        <taxon>Hymenoptera</taxon>
        <taxon>Apocrita</taxon>
        <taxon>Aculeata</taxon>
        <taxon>Formicoidea</taxon>
        <taxon>Formicidae</taxon>
        <taxon>Myrmicinae</taxon>
        <taxon>Trachymyrmex</taxon>
    </lineage>
</organism>
<sequence length="86" mass="10108">MVICRYSTQNITFGESDQRGLDFKFIIRCRCDQTSINCDPFIKDAYKINLRIVFVMRLLSIVRKGINIFCELMPWTSASSYNIKKE</sequence>
<accession>A0A151K3R7</accession>
<comment type="caution">
    <text evidence="1">The sequence shown here is derived from an EMBL/GenBank/DDBJ whole genome shotgun (WGS) entry which is preliminary data.</text>
</comment>